<feature type="non-terminal residue" evidence="2">
    <location>
        <position position="1"/>
    </location>
</feature>
<sequence>HADGANKADGMCLVGALGTFDADKGGHFVCWDYNLIIRFPAGCSILIPSAVVTHSNTPIQEDEERYSIIQYSAGALFRWVANGFQTDLQWYAHATADDVAAREADRRMRCATALKKFSRWKDLKVKNFSGRHRVEVWDEGDVADFSDLTEEESEAEALPPKKKARRA</sequence>
<comment type="caution">
    <text evidence="2">The sequence shown here is derived from an EMBL/GenBank/DDBJ whole genome shotgun (WGS) entry which is preliminary data.</text>
</comment>
<dbReference type="Proteomes" id="UP001218218">
    <property type="component" value="Unassembled WGS sequence"/>
</dbReference>
<dbReference type="Gene3D" id="3.60.130.30">
    <property type="match status" value="1"/>
</dbReference>
<dbReference type="AlphaFoldDB" id="A0AAD7ETW2"/>
<feature type="region of interest" description="Disordered" evidence="1">
    <location>
        <begin position="148"/>
        <end position="167"/>
    </location>
</feature>
<gene>
    <name evidence="2" type="ORF">DFH08DRAFT_694432</name>
</gene>
<accession>A0AAD7ETW2</accession>
<protein>
    <submittedName>
        <fullName evidence="2">Uncharacterized protein</fullName>
    </submittedName>
</protein>
<evidence type="ECO:0000256" key="1">
    <source>
        <dbReference type="SAM" id="MobiDB-lite"/>
    </source>
</evidence>
<organism evidence="2 3">
    <name type="scientific">Mycena albidolilacea</name>
    <dbReference type="NCBI Taxonomy" id="1033008"/>
    <lineage>
        <taxon>Eukaryota</taxon>
        <taxon>Fungi</taxon>
        <taxon>Dikarya</taxon>
        <taxon>Basidiomycota</taxon>
        <taxon>Agaricomycotina</taxon>
        <taxon>Agaricomycetes</taxon>
        <taxon>Agaricomycetidae</taxon>
        <taxon>Agaricales</taxon>
        <taxon>Marasmiineae</taxon>
        <taxon>Mycenaceae</taxon>
        <taxon>Mycena</taxon>
    </lineage>
</organism>
<evidence type="ECO:0000313" key="2">
    <source>
        <dbReference type="EMBL" id="KAJ7351558.1"/>
    </source>
</evidence>
<keyword evidence="3" id="KW-1185">Reference proteome</keyword>
<name>A0AAD7ETW2_9AGAR</name>
<reference evidence="2" key="1">
    <citation type="submission" date="2023-03" db="EMBL/GenBank/DDBJ databases">
        <title>Massive genome expansion in bonnet fungi (Mycena s.s.) driven by repeated elements and novel gene families across ecological guilds.</title>
        <authorList>
            <consortium name="Lawrence Berkeley National Laboratory"/>
            <person name="Harder C.B."/>
            <person name="Miyauchi S."/>
            <person name="Viragh M."/>
            <person name="Kuo A."/>
            <person name="Thoen E."/>
            <person name="Andreopoulos B."/>
            <person name="Lu D."/>
            <person name="Skrede I."/>
            <person name="Drula E."/>
            <person name="Henrissat B."/>
            <person name="Morin E."/>
            <person name="Kohler A."/>
            <person name="Barry K."/>
            <person name="LaButti K."/>
            <person name="Morin E."/>
            <person name="Salamov A."/>
            <person name="Lipzen A."/>
            <person name="Mereny Z."/>
            <person name="Hegedus B."/>
            <person name="Baldrian P."/>
            <person name="Stursova M."/>
            <person name="Weitz H."/>
            <person name="Taylor A."/>
            <person name="Grigoriev I.V."/>
            <person name="Nagy L.G."/>
            <person name="Martin F."/>
            <person name="Kauserud H."/>
        </authorList>
    </citation>
    <scope>NUCLEOTIDE SEQUENCE</scope>
    <source>
        <strain evidence="2">CBHHK002</strain>
    </source>
</reference>
<dbReference type="EMBL" id="JARIHO010000013">
    <property type="protein sequence ID" value="KAJ7351558.1"/>
    <property type="molecule type" value="Genomic_DNA"/>
</dbReference>
<evidence type="ECO:0000313" key="3">
    <source>
        <dbReference type="Proteomes" id="UP001218218"/>
    </source>
</evidence>
<proteinExistence type="predicted"/>